<protein>
    <submittedName>
        <fullName evidence="1">Uncharacterized protein</fullName>
    </submittedName>
</protein>
<dbReference type="AlphaFoldDB" id="A0A7K0CBL8"/>
<dbReference type="EMBL" id="WEGJ01000002">
    <property type="protein sequence ID" value="MQY10835.1"/>
    <property type="molecule type" value="Genomic_DNA"/>
</dbReference>
<dbReference type="Proteomes" id="UP000466345">
    <property type="component" value="Unassembled WGS sequence"/>
</dbReference>
<evidence type="ECO:0000313" key="1">
    <source>
        <dbReference type="EMBL" id="MQY10835.1"/>
    </source>
</evidence>
<organism evidence="1 2">
    <name type="scientific">Streptomyces smaragdinus</name>
    <dbReference type="NCBI Taxonomy" id="2585196"/>
    <lineage>
        <taxon>Bacteria</taxon>
        <taxon>Bacillati</taxon>
        <taxon>Actinomycetota</taxon>
        <taxon>Actinomycetes</taxon>
        <taxon>Kitasatosporales</taxon>
        <taxon>Streptomycetaceae</taxon>
        <taxon>Streptomyces</taxon>
    </lineage>
</organism>
<comment type="caution">
    <text evidence="1">The sequence shown here is derived from an EMBL/GenBank/DDBJ whole genome shotgun (WGS) entry which is preliminary data.</text>
</comment>
<sequence length="74" mass="7932">MRITSAGFLDAWTRISWAAARTERVHLPGNVTDLPMPLPCPDGTRATVVHPNAAGHANTAEQVETAIRAALQET</sequence>
<accession>A0A7K0CBL8</accession>
<reference evidence="1 2" key="1">
    <citation type="submission" date="2019-10" db="EMBL/GenBank/DDBJ databases">
        <title>Streptomyces smaragdinus sp. nov. and Streptomyces fabii sp. nov., isolated from the gut of fungus growing-termite Macrotermes natalensis.</title>
        <authorList>
            <person name="Schwitalla J."/>
            <person name="Benndorf R."/>
            <person name="Martin K."/>
            <person name="De Beer W."/>
            <person name="Kaster A.-K."/>
            <person name="Vollmers J."/>
            <person name="Poulsen M."/>
            <person name="Beemelmanns C."/>
        </authorList>
    </citation>
    <scope>NUCLEOTIDE SEQUENCE [LARGE SCALE GENOMIC DNA]</scope>
    <source>
        <strain evidence="1 2">RB5</strain>
    </source>
</reference>
<evidence type="ECO:0000313" key="2">
    <source>
        <dbReference type="Proteomes" id="UP000466345"/>
    </source>
</evidence>
<keyword evidence="2" id="KW-1185">Reference proteome</keyword>
<proteinExistence type="predicted"/>
<dbReference type="RefSeq" id="WP_153450156.1">
    <property type="nucleotide sequence ID" value="NZ_WEGJ01000002.1"/>
</dbReference>
<dbReference type="OrthoDB" id="5503950at2"/>
<gene>
    <name evidence="1" type="ORF">SRB5_09480</name>
</gene>
<name>A0A7K0CBL8_9ACTN</name>